<organism evidence="3 4">
    <name type="scientific">Sphingobacterium thalpophilum</name>
    <dbReference type="NCBI Taxonomy" id="259"/>
    <lineage>
        <taxon>Bacteria</taxon>
        <taxon>Pseudomonadati</taxon>
        <taxon>Bacteroidota</taxon>
        <taxon>Sphingobacteriia</taxon>
        <taxon>Sphingobacteriales</taxon>
        <taxon>Sphingobacteriaceae</taxon>
        <taxon>Sphingobacterium</taxon>
    </lineage>
</organism>
<dbReference type="Proteomes" id="UP000308196">
    <property type="component" value="Chromosome"/>
</dbReference>
<feature type="active site" evidence="2">
    <location>
        <position position="328"/>
    </location>
</feature>
<gene>
    <name evidence="3" type="primary">pepC_2</name>
    <name evidence="3" type="ORF">NCTC11429_01288</name>
</gene>
<keyword evidence="1 3" id="KW-0031">Aminopeptidase</keyword>
<dbReference type="InterPro" id="IPR004134">
    <property type="entry name" value="Peptidase_C1B"/>
</dbReference>
<dbReference type="STRING" id="1123265.GCA_000686625_01725"/>
<protein>
    <recommendedName>
        <fullName evidence="1">Aminopeptidase</fullName>
    </recommendedName>
</protein>
<comment type="similarity">
    <text evidence="1">Belongs to the peptidase C1 family.</text>
</comment>
<accession>A0A4U9UKU4</accession>
<dbReference type="SUPFAM" id="SSF54001">
    <property type="entry name" value="Cysteine proteinases"/>
    <property type="match status" value="1"/>
</dbReference>
<proteinExistence type="inferred from homology"/>
<keyword evidence="1" id="KW-0645">Protease</keyword>
<dbReference type="AlphaFoldDB" id="A0A4U9UKU4"/>
<feature type="active site" evidence="2">
    <location>
        <position position="349"/>
    </location>
</feature>
<keyword evidence="1 3" id="KW-0378">Hydrolase</keyword>
<dbReference type="GeneID" id="78462059"/>
<name>A0A4U9UKU4_9SPHI</name>
<dbReference type="KEGG" id="stha:NCTC11429_01288"/>
<keyword evidence="1" id="KW-0788">Thiol protease</keyword>
<evidence type="ECO:0000256" key="2">
    <source>
        <dbReference type="PIRSR" id="PIRSR005700-1"/>
    </source>
</evidence>
<feature type="active site" evidence="2">
    <location>
        <position position="62"/>
    </location>
</feature>
<dbReference type="RefSeq" id="WP_051606727.1">
    <property type="nucleotide sequence ID" value="NZ_CP162525.1"/>
</dbReference>
<evidence type="ECO:0000313" key="4">
    <source>
        <dbReference type="Proteomes" id="UP000308196"/>
    </source>
</evidence>
<sequence length="394" mass="45467">MKRYKWFSIGLFALIAGILLIKYVSGIVDRNRYKRLKTEFVFADIINLGCTSPKNQGASNTCWSYTGNSFLESEMIRMGKDPVEISQIYTARQAYLDKARNFVRLHGGMYMGEGGQLLDVLHVFRKYGAMPRSAYSGLYGAQTYNDFRKMTPMLRAMLKVLVKSKPLARHWEEAYQAALDKHLGEVPANFEYKGKTYTARSFADQVIGINPDDYIGLASVTDQPYFKPFVLLVPDNWSFHNFYNVPMQDLTQIIDGALRKGYTVAWTTDVSEKGFSWPYGIAYVPEKDFENLPDEDKEAMFVKPQPERKVTAEERQRAFDDWSTTDDHAMHIVGLAKDQYDKEYYMVKNSWGKTNNFKGFMYVTKEFVRYKTITLMLHRDALETAIKTKIKPNS</sequence>
<dbReference type="EMBL" id="LR590484">
    <property type="protein sequence ID" value="VTR34170.1"/>
    <property type="molecule type" value="Genomic_DNA"/>
</dbReference>
<dbReference type="GO" id="GO:0006508">
    <property type="term" value="P:proteolysis"/>
    <property type="evidence" value="ECO:0007669"/>
    <property type="project" value="UniProtKB-KW"/>
</dbReference>
<evidence type="ECO:0000256" key="1">
    <source>
        <dbReference type="PIRNR" id="PIRNR005700"/>
    </source>
</evidence>
<evidence type="ECO:0000313" key="3">
    <source>
        <dbReference type="EMBL" id="VTR34170.1"/>
    </source>
</evidence>
<dbReference type="Pfam" id="PF03051">
    <property type="entry name" value="Peptidase_C1_2"/>
    <property type="match status" value="1"/>
</dbReference>
<reference evidence="3 4" key="1">
    <citation type="submission" date="2019-05" db="EMBL/GenBank/DDBJ databases">
        <authorList>
            <consortium name="Pathogen Informatics"/>
        </authorList>
    </citation>
    <scope>NUCLEOTIDE SEQUENCE [LARGE SCALE GENOMIC DNA]</scope>
    <source>
        <strain evidence="3 4">NCTC11429</strain>
    </source>
</reference>
<dbReference type="PIRSF" id="PIRSF005700">
    <property type="entry name" value="PepC"/>
    <property type="match status" value="1"/>
</dbReference>
<dbReference type="GO" id="GO:0070005">
    <property type="term" value="F:cysteine-type aminopeptidase activity"/>
    <property type="evidence" value="ECO:0007669"/>
    <property type="project" value="InterPro"/>
</dbReference>
<dbReference type="InterPro" id="IPR038765">
    <property type="entry name" value="Papain-like_cys_pep_sf"/>
</dbReference>
<dbReference type="Gene3D" id="3.90.70.10">
    <property type="entry name" value="Cysteine proteinases"/>
    <property type="match status" value="1"/>
</dbReference>